<dbReference type="Proteomes" id="UP000807469">
    <property type="component" value="Unassembled WGS sequence"/>
</dbReference>
<proteinExistence type="predicted"/>
<evidence type="ECO:0000313" key="2">
    <source>
        <dbReference type="EMBL" id="KAF9477271.1"/>
    </source>
</evidence>
<accession>A0A9P5Z0J8</accession>
<feature type="signal peptide" evidence="1">
    <location>
        <begin position="1"/>
        <end position="22"/>
    </location>
</feature>
<keyword evidence="3" id="KW-1185">Reference proteome</keyword>
<name>A0A9P5Z0J8_9AGAR</name>
<organism evidence="2 3">
    <name type="scientific">Pholiota conissans</name>
    <dbReference type="NCBI Taxonomy" id="109636"/>
    <lineage>
        <taxon>Eukaryota</taxon>
        <taxon>Fungi</taxon>
        <taxon>Dikarya</taxon>
        <taxon>Basidiomycota</taxon>
        <taxon>Agaricomycotina</taxon>
        <taxon>Agaricomycetes</taxon>
        <taxon>Agaricomycetidae</taxon>
        <taxon>Agaricales</taxon>
        <taxon>Agaricineae</taxon>
        <taxon>Strophariaceae</taxon>
        <taxon>Pholiota</taxon>
    </lineage>
</organism>
<evidence type="ECO:0000313" key="3">
    <source>
        <dbReference type="Proteomes" id="UP000807469"/>
    </source>
</evidence>
<keyword evidence="1" id="KW-0732">Signal</keyword>
<sequence>MRFISLYTFAGLILFLATGTIASPTTSEELSRRRMFNYEPDLLGEDGLPIKRADIN</sequence>
<feature type="chain" id="PRO_5040343402" evidence="1">
    <location>
        <begin position="23"/>
        <end position="56"/>
    </location>
</feature>
<gene>
    <name evidence="2" type="ORF">BDN70DRAFT_881366</name>
</gene>
<evidence type="ECO:0000256" key="1">
    <source>
        <dbReference type="SAM" id="SignalP"/>
    </source>
</evidence>
<dbReference type="AlphaFoldDB" id="A0A9P5Z0J8"/>
<comment type="caution">
    <text evidence="2">The sequence shown here is derived from an EMBL/GenBank/DDBJ whole genome shotgun (WGS) entry which is preliminary data.</text>
</comment>
<protein>
    <submittedName>
        <fullName evidence="2">Uncharacterized protein</fullName>
    </submittedName>
</protein>
<dbReference type="EMBL" id="MU155266">
    <property type="protein sequence ID" value="KAF9477271.1"/>
    <property type="molecule type" value="Genomic_DNA"/>
</dbReference>
<reference evidence="2" key="1">
    <citation type="submission" date="2020-11" db="EMBL/GenBank/DDBJ databases">
        <authorList>
            <consortium name="DOE Joint Genome Institute"/>
            <person name="Ahrendt S."/>
            <person name="Riley R."/>
            <person name="Andreopoulos W."/>
            <person name="Labutti K."/>
            <person name="Pangilinan J."/>
            <person name="Ruiz-Duenas F.J."/>
            <person name="Barrasa J.M."/>
            <person name="Sanchez-Garcia M."/>
            <person name="Camarero S."/>
            <person name="Miyauchi S."/>
            <person name="Serrano A."/>
            <person name="Linde D."/>
            <person name="Babiker R."/>
            <person name="Drula E."/>
            <person name="Ayuso-Fernandez I."/>
            <person name="Pacheco R."/>
            <person name="Padilla G."/>
            <person name="Ferreira P."/>
            <person name="Barriuso J."/>
            <person name="Kellner H."/>
            <person name="Castanera R."/>
            <person name="Alfaro M."/>
            <person name="Ramirez L."/>
            <person name="Pisabarro A.G."/>
            <person name="Kuo A."/>
            <person name="Tritt A."/>
            <person name="Lipzen A."/>
            <person name="He G."/>
            <person name="Yan M."/>
            <person name="Ng V."/>
            <person name="Cullen D."/>
            <person name="Martin F."/>
            <person name="Rosso M.-N."/>
            <person name="Henrissat B."/>
            <person name="Hibbett D."/>
            <person name="Martinez A.T."/>
            <person name="Grigoriev I.V."/>
        </authorList>
    </citation>
    <scope>NUCLEOTIDE SEQUENCE</scope>
    <source>
        <strain evidence="2">CIRM-BRFM 674</strain>
    </source>
</reference>